<dbReference type="Proteomes" id="UP001166286">
    <property type="component" value="Unassembled WGS sequence"/>
</dbReference>
<evidence type="ECO:0000256" key="2">
    <source>
        <dbReference type="SAM" id="Phobius"/>
    </source>
</evidence>
<evidence type="ECO:0000256" key="1">
    <source>
        <dbReference type="SAM" id="MobiDB-lite"/>
    </source>
</evidence>
<feature type="transmembrane region" description="Helical" evidence="2">
    <location>
        <begin position="60"/>
        <end position="79"/>
    </location>
</feature>
<reference evidence="3" key="1">
    <citation type="submission" date="2023-03" db="EMBL/GenBank/DDBJ databases">
        <title>Complete genome of Cladonia borealis.</title>
        <authorList>
            <person name="Park H."/>
        </authorList>
    </citation>
    <scope>NUCLEOTIDE SEQUENCE</scope>
    <source>
        <strain evidence="3">ANT050790</strain>
    </source>
</reference>
<keyword evidence="4" id="KW-1185">Reference proteome</keyword>
<proteinExistence type="predicted"/>
<evidence type="ECO:0000313" key="3">
    <source>
        <dbReference type="EMBL" id="KAK0513513.1"/>
    </source>
</evidence>
<gene>
    <name evidence="3" type="ORF">JMJ35_004499</name>
</gene>
<comment type="caution">
    <text evidence="3">The sequence shown here is derived from an EMBL/GenBank/DDBJ whole genome shotgun (WGS) entry which is preliminary data.</text>
</comment>
<organism evidence="3 4">
    <name type="scientific">Cladonia borealis</name>
    <dbReference type="NCBI Taxonomy" id="184061"/>
    <lineage>
        <taxon>Eukaryota</taxon>
        <taxon>Fungi</taxon>
        <taxon>Dikarya</taxon>
        <taxon>Ascomycota</taxon>
        <taxon>Pezizomycotina</taxon>
        <taxon>Lecanoromycetes</taxon>
        <taxon>OSLEUM clade</taxon>
        <taxon>Lecanoromycetidae</taxon>
        <taxon>Lecanorales</taxon>
        <taxon>Lecanorineae</taxon>
        <taxon>Cladoniaceae</taxon>
        <taxon>Cladonia</taxon>
    </lineage>
</organism>
<keyword evidence="2" id="KW-1133">Transmembrane helix</keyword>
<keyword evidence="2" id="KW-0812">Transmembrane</keyword>
<evidence type="ECO:0000313" key="4">
    <source>
        <dbReference type="Proteomes" id="UP001166286"/>
    </source>
</evidence>
<accession>A0AA39R265</accession>
<dbReference type="AlphaFoldDB" id="A0AA39R265"/>
<dbReference type="EMBL" id="JAFEKC020000008">
    <property type="protein sequence ID" value="KAK0513513.1"/>
    <property type="molecule type" value="Genomic_DNA"/>
</dbReference>
<keyword evidence="2" id="KW-0472">Membrane</keyword>
<protein>
    <submittedName>
        <fullName evidence="3">Uncharacterized protein</fullName>
    </submittedName>
</protein>
<sequence>MPKRRIPQSQRPKQAPHISPPPPPFILAPESIQPFLSSLSPSHIYITSLDHHDPAFKRRIFAVPLLLNILLTIGILYRLQFAIPTYINLVIATLGYDSPLKINVSTLDTRTKLGLGGERALMFLGDFILLRFVGMWPWGFFLGWGGEASPVGWRRWVGFRGCEIVVRRSRRLWERDVFGFGERDGDGETDEKEGLEERKKGVKSTFLLEGKQGMVWRERVEPVVEKRLTQGKTAYALMDKNWELDFSGMIKAHDMVNKEEIGIDAFKTAVWVYSEEWGWVGVEVWREQELGEGDEGTRKLQGIKDGLTRMGKENLFFRVVEVVQSETSQPGPFTKEKQKKAARSIREEFERQNVDYDAFWDGFGGVESMPGLESTG</sequence>
<feature type="region of interest" description="Disordered" evidence="1">
    <location>
        <begin position="1"/>
        <end position="20"/>
    </location>
</feature>
<name>A0AA39R265_9LECA</name>